<feature type="transmembrane region" description="Helical" evidence="6">
    <location>
        <begin position="90"/>
        <end position="115"/>
    </location>
</feature>
<keyword evidence="2" id="KW-1003">Cell membrane</keyword>
<comment type="subcellular location">
    <subcellularLocation>
        <location evidence="1">Cell membrane</location>
        <topology evidence="1">Multi-pass membrane protein</topology>
    </subcellularLocation>
</comment>
<feature type="transmembrane region" description="Helical" evidence="6">
    <location>
        <begin position="163"/>
        <end position="185"/>
    </location>
</feature>
<keyword evidence="5 6" id="KW-0472">Membrane</keyword>
<evidence type="ECO:0000256" key="2">
    <source>
        <dbReference type="ARBA" id="ARBA00022475"/>
    </source>
</evidence>
<evidence type="ECO:0000313" key="8">
    <source>
        <dbReference type="Proteomes" id="UP000182412"/>
    </source>
</evidence>
<feature type="transmembrane region" description="Helical" evidence="6">
    <location>
        <begin position="412"/>
        <end position="431"/>
    </location>
</feature>
<feature type="transmembrane region" description="Helical" evidence="6">
    <location>
        <begin position="191"/>
        <end position="214"/>
    </location>
</feature>
<organism evidence="7 8">
    <name type="scientific">Selenomonas ruminantium</name>
    <dbReference type="NCBI Taxonomy" id="971"/>
    <lineage>
        <taxon>Bacteria</taxon>
        <taxon>Bacillati</taxon>
        <taxon>Bacillota</taxon>
        <taxon>Negativicutes</taxon>
        <taxon>Selenomonadales</taxon>
        <taxon>Selenomonadaceae</taxon>
        <taxon>Selenomonas</taxon>
    </lineage>
</organism>
<feature type="transmembrane region" description="Helical" evidence="6">
    <location>
        <begin position="21"/>
        <end position="41"/>
    </location>
</feature>
<evidence type="ECO:0000256" key="1">
    <source>
        <dbReference type="ARBA" id="ARBA00004651"/>
    </source>
</evidence>
<proteinExistence type="predicted"/>
<dbReference type="CDD" id="cd12082">
    <property type="entry name" value="MATE_like"/>
    <property type="match status" value="1"/>
</dbReference>
<sequence>MRLDTSNNRSKNLKKNIIYSVGLKALGVLLSFMLLPLTVHYLSEVEYGIWVTLFSVMNWINMLDMGIGLGLRNKLAEAVAREDLLEIRAYISTGVWTMMCLGTIFFVVFHIVMSTVNMQKLFNTTAVTEQVLYEVTYWTGIFVILAFVLSVINQIYYAYQKAAMVGGIGIVHSLVMLVVVYYLTLQPSHRLIYFVFAFGVAMISSRLAFIGYFFHCQWKVFPWLKYFQFNKVRSISNLGIKFFIIQICCIFGFTFNNLLITEFLGPEYVRTFDIISKVMGFSFVLQNLAMTPLWSAYTEAYVRHDYLWIGRVFRKSLYLTVGIIMGFLVVALFIDQVIYLWMHIRLEYSNLLLGLIGFYYVEIMFCNVSCMLLNGIGDINIQMLTWILTAVSVIPFTYYWSLMANMGLEGIALGMTLSLVWLDVILPLQIFKIFRKWNDKMLVELGEE</sequence>
<protein>
    <submittedName>
        <fullName evidence="7">Na+-driven multidrug efflux pump</fullName>
    </submittedName>
</protein>
<feature type="transmembrane region" description="Helical" evidence="6">
    <location>
        <begin position="235"/>
        <end position="254"/>
    </location>
</feature>
<feature type="transmembrane region" description="Helical" evidence="6">
    <location>
        <begin position="47"/>
        <end position="69"/>
    </location>
</feature>
<evidence type="ECO:0000256" key="5">
    <source>
        <dbReference type="ARBA" id="ARBA00023136"/>
    </source>
</evidence>
<dbReference type="OrthoDB" id="512217at2"/>
<evidence type="ECO:0000256" key="3">
    <source>
        <dbReference type="ARBA" id="ARBA00022692"/>
    </source>
</evidence>
<dbReference type="InterPro" id="IPR050833">
    <property type="entry name" value="Poly_Biosynth_Transport"/>
</dbReference>
<dbReference type="GO" id="GO:0005886">
    <property type="term" value="C:plasma membrane"/>
    <property type="evidence" value="ECO:0007669"/>
    <property type="project" value="UniProtKB-SubCell"/>
</dbReference>
<feature type="transmembrane region" description="Helical" evidence="6">
    <location>
        <begin position="135"/>
        <end position="156"/>
    </location>
</feature>
<dbReference type="RefSeq" id="WP_074570555.1">
    <property type="nucleotide sequence ID" value="NZ_FNJQ01000001.1"/>
</dbReference>
<evidence type="ECO:0000256" key="6">
    <source>
        <dbReference type="SAM" id="Phobius"/>
    </source>
</evidence>
<keyword evidence="3 6" id="KW-0812">Transmembrane</keyword>
<accession>A0A1H0M738</accession>
<dbReference type="InterPro" id="IPR002797">
    <property type="entry name" value="Polysacc_synth"/>
</dbReference>
<dbReference type="PANTHER" id="PTHR30250">
    <property type="entry name" value="PST FAMILY PREDICTED COLANIC ACID TRANSPORTER"/>
    <property type="match status" value="1"/>
</dbReference>
<evidence type="ECO:0000256" key="4">
    <source>
        <dbReference type="ARBA" id="ARBA00022989"/>
    </source>
</evidence>
<keyword evidence="4 6" id="KW-1133">Transmembrane helix</keyword>
<dbReference type="PANTHER" id="PTHR30250:SF26">
    <property type="entry name" value="PSMA PROTEIN"/>
    <property type="match status" value="1"/>
</dbReference>
<feature type="transmembrane region" description="Helical" evidence="6">
    <location>
        <begin position="383"/>
        <end position="400"/>
    </location>
</feature>
<name>A0A1H0M738_SELRU</name>
<dbReference type="Proteomes" id="UP000182412">
    <property type="component" value="Unassembled WGS sequence"/>
</dbReference>
<evidence type="ECO:0000313" key="7">
    <source>
        <dbReference type="EMBL" id="SDO76155.1"/>
    </source>
</evidence>
<dbReference type="Pfam" id="PF01943">
    <property type="entry name" value="Polysacc_synt"/>
    <property type="match status" value="1"/>
</dbReference>
<dbReference type="EMBL" id="FNJQ01000001">
    <property type="protein sequence ID" value="SDO76155.1"/>
    <property type="molecule type" value="Genomic_DNA"/>
</dbReference>
<dbReference type="AlphaFoldDB" id="A0A1H0M738"/>
<gene>
    <name evidence="7" type="ORF">SAMN05216366_10148</name>
</gene>
<feature type="transmembrane region" description="Helical" evidence="6">
    <location>
        <begin position="351"/>
        <end position="376"/>
    </location>
</feature>
<reference evidence="7 8" key="1">
    <citation type="submission" date="2016-10" db="EMBL/GenBank/DDBJ databases">
        <authorList>
            <person name="de Groot N.N."/>
        </authorList>
    </citation>
    <scope>NUCLEOTIDE SEQUENCE [LARGE SCALE GENOMIC DNA]</scope>
    <source>
        <strain evidence="7 8">S137</strain>
    </source>
</reference>
<feature type="transmembrane region" description="Helical" evidence="6">
    <location>
        <begin position="274"/>
        <end position="297"/>
    </location>
</feature>
<feature type="transmembrane region" description="Helical" evidence="6">
    <location>
        <begin position="317"/>
        <end position="339"/>
    </location>
</feature>